<dbReference type="EMBL" id="ADCP02000002">
    <property type="protein sequence ID" value="EFV45801.1"/>
    <property type="molecule type" value="Genomic_DNA"/>
</dbReference>
<dbReference type="GO" id="GO:0051536">
    <property type="term" value="F:iron-sulfur cluster binding"/>
    <property type="evidence" value="ECO:0007669"/>
    <property type="project" value="UniProtKB-KW"/>
</dbReference>
<evidence type="ECO:0000259" key="4">
    <source>
        <dbReference type="PROSITE" id="PS51379"/>
    </source>
</evidence>
<sequence>MKVLINLQWCKGCGVCVAFCRSGALSLDGDGKPEYAPALCVGCGLCELYCPDLAVECLGEDGPGESGEGA</sequence>
<evidence type="ECO:0000256" key="1">
    <source>
        <dbReference type="ARBA" id="ARBA00022723"/>
    </source>
</evidence>
<evidence type="ECO:0000313" key="6">
    <source>
        <dbReference type="Proteomes" id="UP000006034"/>
    </source>
</evidence>
<comment type="caution">
    <text evidence="5">The sequence shown here is derived from an EMBL/GenBank/DDBJ whole genome shotgun (WGS) entry which is preliminary data.</text>
</comment>
<dbReference type="OrthoDB" id="9803397at2"/>
<dbReference type="GO" id="GO:0046872">
    <property type="term" value="F:metal ion binding"/>
    <property type="evidence" value="ECO:0007669"/>
    <property type="project" value="UniProtKB-KW"/>
</dbReference>
<evidence type="ECO:0000256" key="2">
    <source>
        <dbReference type="ARBA" id="ARBA00023004"/>
    </source>
</evidence>
<dbReference type="InterPro" id="IPR017896">
    <property type="entry name" value="4Fe4S_Fe-S-bd"/>
</dbReference>
<dbReference type="InterPro" id="IPR017900">
    <property type="entry name" value="4Fe4S_Fe_S_CS"/>
</dbReference>
<dbReference type="STRING" id="563192.HMPREF0179_00422"/>
<dbReference type="Pfam" id="PF12838">
    <property type="entry name" value="Fer4_7"/>
    <property type="match status" value="1"/>
</dbReference>
<reference evidence="5 6" key="1">
    <citation type="submission" date="2010-10" db="EMBL/GenBank/DDBJ databases">
        <authorList>
            <consortium name="The Broad Institute Genome Sequencing Platform"/>
            <person name="Ward D."/>
            <person name="Earl A."/>
            <person name="Feldgarden M."/>
            <person name="Young S.K."/>
            <person name="Gargeya S."/>
            <person name="Zeng Q."/>
            <person name="Alvarado L."/>
            <person name="Berlin A."/>
            <person name="Bochicchio J."/>
            <person name="Chapman S.B."/>
            <person name="Chen Z."/>
            <person name="Freedman E."/>
            <person name="Gellesch M."/>
            <person name="Goldberg J."/>
            <person name="Griggs A."/>
            <person name="Gujja S."/>
            <person name="Heilman E."/>
            <person name="Heiman D."/>
            <person name="Howarth C."/>
            <person name="Mehta T."/>
            <person name="Neiman D."/>
            <person name="Pearson M."/>
            <person name="Roberts A."/>
            <person name="Saif S."/>
            <person name="Shea T."/>
            <person name="Shenoy N."/>
            <person name="Sisk P."/>
            <person name="Stolte C."/>
            <person name="Sykes S."/>
            <person name="White J."/>
            <person name="Yandava C."/>
            <person name="Allen-Vercoe E."/>
            <person name="Sibley C."/>
            <person name="Ambrose C.E."/>
            <person name="Strauss J."/>
            <person name="Daigneault M."/>
            <person name="Haas B."/>
            <person name="Nusbaum C."/>
            <person name="Birren B."/>
        </authorList>
    </citation>
    <scope>NUCLEOTIDE SEQUENCE [LARGE SCALE GENOMIC DNA]</scope>
    <source>
        <strain evidence="5 6">3_1_6</strain>
    </source>
</reference>
<keyword evidence="2" id="KW-0408">Iron</keyword>
<dbReference type="PROSITE" id="PS00198">
    <property type="entry name" value="4FE4S_FER_1"/>
    <property type="match status" value="1"/>
</dbReference>
<organism evidence="5 6">
    <name type="scientific">Bilophila wadsworthia (strain 3_1_6)</name>
    <dbReference type="NCBI Taxonomy" id="563192"/>
    <lineage>
        <taxon>Bacteria</taxon>
        <taxon>Pseudomonadati</taxon>
        <taxon>Thermodesulfobacteriota</taxon>
        <taxon>Desulfovibrionia</taxon>
        <taxon>Desulfovibrionales</taxon>
        <taxon>Desulfovibrionaceae</taxon>
        <taxon>Bilophila</taxon>
    </lineage>
</organism>
<gene>
    <name evidence="5" type="ORF">HMPREF0179_00422</name>
</gene>
<dbReference type="GeneID" id="78086802"/>
<dbReference type="HOGENOM" id="CLU_139698_5_3_7"/>
<reference evidence="5 6" key="2">
    <citation type="submission" date="2013-04" db="EMBL/GenBank/DDBJ databases">
        <title>The Genome Sequence of Bilophila wadsworthia 3_1_6.</title>
        <authorList>
            <consortium name="The Broad Institute Genomics Platform"/>
            <person name="Earl A."/>
            <person name="Ward D."/>
            <person name="Feldgarden M."/>
            <person name="Gevers D."/>
            <person name="Sibley C."/>
            <person name="Strauss J."/>
            <person name="Allen-Vercoe E."/>
            <person name="Walker B."/>
            <person name="Young S."/>
            <person name="Zeng Q."/>
            <person name="Gargeya S."/>
            <person name="Fitzgerald M."/>
            <person name="Haas B."/>
            <person name="Abouelleil A."/>
            <person name="Allen A.W."/>
            <person name="Alvarado L."/>
            <person name="Arachchi H.M."/>
            <person name="Berlin A.M."/>
            <person name="Chapman S.B."/>
            <person name="Gainer-Dewar J."/>
            <person name="Goldberg J."/>
            <person name="Griggs A."/>
            <person name="Gujja S."/>
            <person name="Hansen M."/>
            <person name="Howarth C."/>
            <person name="Imamovic A."/>
            <person name="Ireland A."/>
            <person name="Larimer J."/>
            <person name="McCowan C."/>
            <person name="Murphy C."/>
            <person name="Pearson M."/>
            <person name="Poon T.W."/>
            <person name="Priest M."/>
            <person name="Roberts A."/>
            <person name="Saif S."/>
            <person name="Shea T."/>
            <person name="Sisk P."/>
            <person name="Sykes S."/>
            <person name="Wortman J."/>
            <person name="Nusbaum C."/>
            <person name="Birren B."/>
        </authorList>
    </citation>
    <scope>NUCLEOTIDE SEQUENCE [LARGE SCALE GENOMIC DNA]</scope>
    <source>
        <strain evidence="5 6">3_1_6</strain>
    </source>
</reference>
<dbReference type="SUPFAM" id="SSF54862">
    <property type="entry name" value="4Fe-4S ferredoxins"/>
    <property type="match status" value="1"/>
</dbReference>
<dbReference type="Gene3D" id="3.30.70.20">
    <property type="match status" value="1"/>
</dbReference>
<keyword evidence="6" id="KW-1185">Reference proteome</keyword>
<keyword evidence="3" id="KW-0411">Iron-sulfur</keyword>
<dbReference type="PROSITE" id="PS51379">
    <property type="entry name" value="4FE4S_FER_2"/>
    <property type="match status" value="2"/>
</dbReference>
<keyword evidence="1" id="KW-0479">Metal-binding</keyword>
<dbReference type="eggNOG" id="COG1146">
    <property type="taxonomic scope" value="Bacteria"/>
</dbReference>
<dbReference type="AlphaFoldDB" id="E5Y2L1"/>
<evidence type="ECO:0000256" key="3">
    <source>
        <dbReference type="ARBA" id="ARBA00023014"/>
    </source>
</evidence>
<protein>
    <submittedName>
        <fullName evidence="5">2-oxoglutarate ferredoxin oxidoreductase subunit delta</fullName>
    </submittedName>
</protein>
<dbReference type="Proteomes" id="UP000006034">
    <property type="component" value="Unassembled WGS sequence"/>
</dbReference>
<feature type="domain" description="4Fe-4S ferredoxin-type" evidence="4">
    <location>
        <begin position="31"/>
        <end position="60"/>
    </location>
</feature>
<feature type="domain" description="4Fe-4S ferredoxin-type" evidence="4">
    <location>
        <begin position="1"/>
        <end position="30"/>
    </location>
</feature>
<accession>E5Y2L1</accession>
<dbReference type="RefSeq" id="WP_005024604.1">
    <property type="nucleotide sequence ID" value="NZ_KE150239.1"/>
</dbReference>
<proteinExistence type="predicted"/>
<evidence type="ECO:0000313" key="5">
    <source>
        <dbReference type="EMBL" id="EFV45801.1"/>
    </source>
</evidence>
<name>E5Y2L1_BILW3</name>